<reference evidence="1 2" key="1">
    <citation type="submission" date="2020-12" db="EMBL/GenBank/DDBJ databases">
        <title>Complete genome sequence of Mycobacterium heckeshornense JCM 15655T, closely related to a pathogenic non-tuberculous mycobacterial species Mycobacterium xenopi.</title>
        <authorList>
            <person name="Yoshida M."/>
            <person name="Fukano H."/>
            <person name="Asakura T."/>
            <person name="Suzuki M."/>
            <person name="Hoshino Y."/>
        </authorList>
    </citation>
    <scope>NUCLEOTIDE SEQUENCE [LARGE SCALE GENOMIC DNA]</scope>
    <source>
        <strain evidence="1 2">JCM 15655</strain>
    </source>
</reference>
<dbReference type="EMBL" id="AP024237">
    <property type="protein sequence ID" value="BCO36349.1"/>
    <property type="molecule type" value="Genomic_DNA"/>
</dbReference>
<name>A0A2I3EEM8_9MYCO</name>
<protein>
    <submittedName>
        <fullName evidence="1">Uncharacterized protein</fullName>
    </submittedName>
</protein>
<sequence>MNADTSVLASAIMAATFGNAAARVSDPVPLGGDLLGVGVSEDRLDRRSHRRSVLGSHRGVQVIR</sequence>
<dbReference type="AlphaFoldDB" id="A0A2I3EEM8"/>
<evidence type="ECO:0000313" key="1">
    <source>
        <dbReference type="EMBL" id="BCO36349.1"/>
    </source>
</evidence>
<dbReference type="Proteomes" id="UP000595446">
    <property type="component" value="Chromosome"/>
</dbReference>
<evidence type="ECO:0000313" key="2">
    <source>
        <dbReference type="Proteomes" id="UP000595446"/>
    </source>
</evidence>
<accession>A0A2I3EEM8</accession>
<proteinExistence type="predicted"/>
<gene>
    <name evidence="1" type="ORF">MHEC_27820</name>
</gene>
<keyword evidence="2" id="KW-1185">Reference proteome</keyword>
<organism evidence="1 2">
    <name type="scientific">Mycobacterium heckeshornense</name>
    <dbReference type="NCBI Taxonomy" id="110505"/>
    <lineage>
        <taxon>Bacteria</taxon>
        <taxon>Bacillati</taxon>
        <taxon>Actinomycetota</taxon>
        <taxon>Actinomycetes</taxon>
        <taxon>Mycobacteriales</taxon>
        <taxon>Mycobacteriaceae</taxon>
        <taxon>Mycobacterium</taxon>
    </lineage>
</organism>